<comment type="subcellular location">
    <subcellularLocation>
        <location evidence="1 6">Nucleus</location>
    </subcellularLocation>
</comment>
<dbReference type="InterPro" id="IPR006458">
    <property type="entry name" value="Ovate_C"/>
</dbReference>
<organism evidence="9">
    <name type="scientific">Sesamum latifolium</name>
    <dbReference type="NCBI Taxonomy" id="2727402"/>
    <lineage>
        <taxon>Eukaryota</taxon>
        <taxon>Viridiplantae</taxon>
        <taxon>Streptophyta</taxon>
        <taxon>Embryophyta</taxon>
        <taxon>Tracheophyta</taxon>
        <taxon>Spermatophyta</taxon>
        <taxon>Magnoliopsida</taxon>
        <taxon>eudicotyledons</taxon>
        <taxon>Gunneridae</taxon>
        <taxon>Pentapetalae</taxon>
        <taxon>asterids</taxon>
        <taxon>lamiids</taxon>
        <taxon>Lamiales</taxon>
        <taxon>Pedaliaceae</taxon>
        <taxon>Sesamum</taxon>
    </lineage>
</organism>
<dbReference type="PANTHER" id="PTHR33057:SF26">
    <property type="entry name" value="TRANSCRIPTION REPRESSOR OFP13"/>
    <property type="match status" value="1"/>
</dbReference>
<protein>
    <recommendedName>
        <fullName evidence="6">Transcription repressor</fullName>
    </recommendedName>
    <alternativeName>
        <fullName evidence="6">Ovate family protein</fullName>
    </alternativeName>
</protein>
<dbReference type="AlphaFoldDB" id="A0AAW2T9I5"/>
<feature type="region of interest" description="Disordered" evidence="7">
    <location>
        <begin position="233"/>
        <end position="277"/>
    </location>
</feature>
<keyword evidence="2 6" id="KW-0678">Repressor</keyword>
<proteinExistence type="predicted"/>
<keyword evidence="4 6" id="KW-0804">Transcription</keyword>
<dbReference type="Pfam" id="PF04844">
    <property type="entry name" value="Ovate"/>
    <property type="match status" value="1"/>
</dbReference>
<evidence type="ECO:0000256" key="1">
    <source>
        <dbReference type="ARBA" id="ARBA00004123"/>
    </source>
</evidence>
<dbReference type="PROSITE" id="PS51754">
    <property type="entry name" value="OVATE"/>
    <property type="match status" value="1"/>
</dbReference>
<name>A0AAW2T9I5_9LAMI</name>
<evidence type="ECO:0000256" key="4">
    <source>
        <dbReference type="ARBA" id="ARBA00023163"/>
    </source>
</evidence>
<evidence type="ECO:0000256" key="2">
    <source>
        <dbReference type="ARBA" id="ARBA00022491"/>
    </source>
</evidence>
<evidence type="ECO:0000256" key="6">
    <source>
        <dbReference type="RuleBase" id="RU367028"/>
    </source>
</evidence>
<evidence type="ECO:0000256" key="3">
    <source>
        <dbReference type="ARBA" id="ARBA00023015"/>
    </source>
</evidence>
<evidence type="ECO:0000259" key="8">
    <source>
        <dbReference type="PROSITE" id="PS51754"/>
    </source>
</evidence>
<comment type="caution">
    <text evidence="9">The sequence shown here is derived from an EMBL/GenBank/DDBJ whole genome shotgun (WGS) entry which is preliminary data.</text>
</comment>
<dbReference type="EMBL" id="JACGWN010000015">
    <property type="protein sequence ID" value="KAL0401429.1"/>
    <property type="molecule type" value="Genomic_DNA"/>
</dbReference>
<comment type="function">
    <text evidence="6">Transcriptional repressor that regulates multiple aspects of plant growth and development.</text>
</comment>
<evidence type="ECO:0000256" key="7">
    <source>
        <dbReference type="SAM" id="MobiDB-lite"/>
    </source>
</evidence>
<dbReference type="GO" id="GO:0045892">
    <property type="term" value="P:negative regulation of DNA-templated transcription"/>
    <property type="evidence" value="ECO:0007669"/>
    <property type="project" value="UniProtKB-UniRule"/>
</dbReference>
<feature type="compositionally biased region" description="Gly residues" evidence="7">
    <location>
        <begin position="268"/>
        <end position="277"/>
    </location>
</feature>
<reference evidence="9" key="1">
    <citation type="submission" date="2020-06" db="EMBL/GenBank/DDBJ databases">
        <authorList>
            <person name="Li T."/>
            <person name="Hu X."/>
            <person name="Zhang T."/>
            <person name="Song X."/>
            <person name="Zhang H."/>
            <person name="Dai N."/>
            <person name="Sheng W."/>
            <person name="Hou X."/>
            <person name="Wei L."/>
        </authorList>
    </citation>
    <scope>NUCLEOTIDE SEQUENCE</scope>
    <source>
        <strain evidence="9">KEN1</strain>
        <tissue evidence="9">Leaf</tissue>
    </source>
</reference>
<evidence type="ECO:0000313" key="9">
    <source>
        <dbReference type="EMBL" id="KAL0401429.1"/>
    </source>
</evidence>
<dbReference type="GO" id="GO:0005634">
    <property type="term" value="C:nucleus"/>
    <property type="evidence" value="ECO:0007669"/>
    <property type="project" value="UniProtKB-SubCell"/>
</dbReference>
<dbReference type="PANTHER" id="PTHR33057">
    <property type="entry name" value="TRANSCRIPTION REPRESSOR OFP7-RELATED"/>
    <property type="match status" value="1"/>
</dbReference>
<feature type="domain" description="OVATE" evidence="8">
    <location>
        <begin position="144"/>
        <end position="203"/>
    </location>
</feature>
<keyword evidence="5 6" id="KW-0539">Nucleus</keyword>
<reference evidence="9" key="2">
    <citation type="journal article" date="2024" name="Plant">
        <title>Genomic evolution and insights into agronomic trait innovations of Sesamum species.</title>
        <authorList>
            <person name="Miao H."/>
            <person name="Wang L."/>
            <person name="Qu L."/>
            <person name="Liu H."/>
            <person name="Sun Y."/>
            <person name="Le M."/>
            <person name="Wang Q."/>
            <person name="Wei S."/>
            <person name="Zheng Y."/>
            <person name="Lin W."/>
            <person name="Duan Y."/>
            <person name="Cao H."/>
            <person name="Xiong S."/>
            <person name="Wang X."/>
            <person name="Wei L."/>
            <person name="Li C."/>
            <person name="Ma Q."/>
            <person name="Ju M."/>
            <person name="Zhao R."/>
            <person name="Li G."/>
            <person name="Mu C."/>
            <person name="Tian Q."/>
            <person name="Mei H."/>
            <person name="Zhang T."/>
            <person name="Gao T."/>
            <person name="Zhang H."/>
        </authorList>
    </citation>
    <scope>NUCLEOTIDE SEQUENCE</scope>
    <source>
        <strain evidence="9">KEN1</strain>
    </source>
</reference>
<sequence>MSKKMKKIPSIFKTKEPNRQPQYWQLWPLPSCKHPKTLSFRATSDDVFKTVNSVFLDTSIDVPETLETPESWFTNSSECASTFSADEHSDDNNNVESPSLEAIMQGVRSSERLFFEPGETSSILKEPEISGRAALLPFKESVALALESDDPYADFKKSMQEMVESHGLKEWECLEELLGWYLRMNGKNNHGFIVGAFVDLLVGMANDHHHHRRGNDSSGSSMAVCCSETSTTSYSSAGSCFDSPTSPRSPTGGVKVGDGDEMGIDDVGVGGGVVGQP</sequence>
<keyword evidence="3 6" id="KW-0805">Transcription regulation</keyword>
<gene>
    <name evidence="9" type="ORF">Slati_4172800</name>
</gene>
<dbReference type="NCBIfam" id="TIGR01568">
    <property type="entry name" value="A_thal_3678"/>
    <property type="match status" value="1"/>
</dbReference>
<accession>A0AAW2T9I5</accession>
<evidence type="ECO:0000256" key="5">
    <source>
        <dbReference type="ARBA" id="ARBA00023242"/>
    </source>
</evidence>
<dbReference type="InterPro" id="IPR038933">
    <property type="entry name" value="Ovate"/>
</dbReference>